<feature type="region of interest" description="Disordered" evidence="2">
    <location>
        <begin position="465"/>
        <end position="486"/>
    </location>
</feature>
<evidence type="ECO:0000313" key="4">
    <source>
        <dbReference type="Proteomes" id="UP000371977"/>
    </source>
</evidence>
<evidence type="ECO:0000313" key="3">
    <source>
        <dbReference type="EMBL" id="TYC51089.1"/>
    </source>
</evidence>
<dbReference type="InterPro" id="IPR041073">
    <property type="entry name" value="MobL"/>
</dbReference>
<dbReference type="NCBIfam" id="NF041498">
    <property type="entry name" value="MobP2"/>
    <property type="match status" value="1"/>
</dbReference>
<dbReference type="Proteomes" id="UP000371977">
    <property type="component" value="Unassembled WGS sequence"/>
</dbReference>
<gene>
    <name evidence="3" type="ORF">ESZ50_00715</name>
</gene>
<dbReference type="Pfam" id="PF18555">
    <property type="entry name" value="MobL"/>
    <property type="match status" value="1"/>
</dbReference>
<comment type="caution">
    <text evidence="3">The sequence shown here is derived from an EMBL/GenBank/DDBJ whole genome shotgun (WGS) entry which is preliminary data.</text>
</comment>
<proteinExistence type="predicted"/>
<dbReference type="EMBL" id="SDGZ01000003">
    <property type="protein sequence ID" value="TYC51089.1"/>
    <property type="molecule type" value="Genomic_DNA"/>
</dbReference>
<name>A0A6C2CC34_9LACO</name>
<evidence type="ECO:0000256" key="2">
    <source>
        <dbReference type="SAM" id="MobiDB-lite"/>
    </source>
</evidence>
<feature type="coiled-coil region" evidence="1">
    <location>
        <begin position="92"/>
        <end position="119"/>
    </location>
</feature>
<dbReference type="OrthoDB" id="3889159at2"/>
<keyword evidence="1" id="KW-0175">Coiled coil</keyword>
<dbReference type="InterPro" id="IPR048101">
    <property type="entry name" value="MobP2"/>
</dbReference>
<dbReference type="RefSeq" id="WP_148621675.1">
    <property type="nucleotide sequence ID" value="NZ_SDGZ01000003.1"/>
</dbReference>
<keyword evidence="4" id="KW-1185">Reference proteome</keyword>
<protein>
    <submittedName>
        <fullName evidence="3">IS110 family transposase</fullName>
    </submittedName>
</protein>
<accession>A0A6C2CC34</accession>
<evidence type="ECO:0000256" key="1">
    <source>
        <dbReference type="SAM" id="Coils"/>
    </source>
</evidence>
<organism evidence="3 4">
    <name type="scientific">Weissella muntiaci</name>
    <dbReference type="NCBI Taxonomy" id="2508881"/>
    <lineage>
        <taxon>Bacteria</taxon>
        <taxon>Bacillati</taxon>
        <taxon>Bacillota</taxon>
        <taxon>Bacilli</taxon>
        <taxon>Lactobacillales</taxon>
        <taxon>Lactobacillaceae</taxon>
        <taxon>Weissella</taxon>
    </lineage>
</organism>
<sequence>MKTGSIAKFKMGEVRKGAILLPTHFTTASKAKESKQRYKSIVRKYGEKAGKVNESNNFAISDIKADDVFSRGYAQRETAVTEEHPIFDSGSLNLNDDQVERLENRLDQAQDNGNILHEMAFSIRGDWLAENDLYDPKTETLDQNSLKRAEQKVVSKLFDKAFPLPLGEGQDDVVWFGVIHQDTDHLNMHLWFSKVSEETRPEMLHKSGEPIGIMNFKVKKQVEAKFRYELSNEATTVENAKIYEAVGKYQSSIKNESLNLLDNTNKYTADLQEIYEVLPENMRGRWKVGNTNNLKTSEDSPMYLANQRMTKLIDKLLNDDMNDEFKSFVETTLKMDQKKEYVYGSQNKGQQSWSQGRYDRLQKEMANSIYRQFNENFKDPERLDRRTVQAKDFSNEPVNFNKSAVDKGFAKDRFGNFENIRGKGEAKTQNKMPVEKTTFTKLNSISKKLNQLTKAEVDHMHKMLNADKNAVSKEHDISDESLGRNL</sequence>
<dbReference type="AlphaFoldDB" id="A0A6C2CC34"/>
<reference evidence="3 4" key="1">
    <citation type="submission" date="2019-01" db="EMBL/GenBank/DDBJ databases">
        <title>Weissella sp. nov., a novel lactic acid bacterium isolated from animal feces.</title>
        <authorList>
            <person name="Wang L.-T."/>
        </authorList>
    </citation>
    <scope>NUCLEOTIDE SEQUENCE [LARGE SCALE GENOMIC DNA]</scope>
    <source>
        <strain evidence="3 4">8H-2</strain>
    </source>
</reference>